<dbReference type="PRINTS" id="PR00064">
    <property type="entry name" value="RIBOSOMALL35"/>
</dbReference>
<name>A0A165L8C0_PELLU</name>
<evidence type="ECO:0000256" key="2">
    <source>
        <dbReference type="ARBA" id="ARBA00022980"/>
    </source>
</evidence>
<evidence type="ECO:0000256" key="4">
    <source>
        <dbReference type="ARBA" id="ARBA00071664"/>
    </source>
</evidence>
<comment type="similarity">
    <text evidence="1 5 6">Belongs to the bacterial ribosomal protein bL35 family.</text>
</comment>
<dbReference type="InterPro" id="IPR001706">
    <property type="entry name" value="Ribosomal_bL35"/>
</dbReference>
<dbReference type="HAMAP" id="MF_00514">
    <property type="entry name" value="Ribosomal_bL35"/>
    <property type="match status" value="1"/>
</dbReference>
<dbReference type="OMA" id="PKIKTHR"/>
<evidence type="ECO:0000256" key="6">
    <source>
        <dbReference type="RuleBase" id="RU000568"/>
    </source>
</evidence>
<dbReference type="GO" id="GO:0003735">
    <property type="term" value="F:structural constituent of ribosome"/>
    <property type="evidence" value="ECO:0007669"/>
    <property type="project" value="InterPro"/>
</dbReference>
<protein>
    <recommendedName>
        <fullName evidence="4 5">Large ribosomal subunit protein bL35</fullName>
    </recommendedName>
</protein>
<feature type="region of interest" description="Disordered" evidence="7">
    <location>
        <begin position="28"/>
        <end position="53"/>
    </location>
</feature>
<dbReference type="PANTHER" id="PTHR33343:SF1">
    <property type="entry name" value="LARGE RIBOSOMAL SUBUNIT PROTEIN BL35M"/>
    <property type="match status" value="1"/>
</dbReference>
<dbReference type="InterPro" id="IPR037229">
    <property type="entry name" value="Ribosomal_bL35_sf"/>
</dbReference>
<sequence>MPKMKSHRGACKRFKATASGKIKRERMNGSHNLEKKNRKRTRRLHQSTMLDNATKEKQIKRMILA</sequence>
<dbReference type="PROSITE" id="PS00936">
    <property type="entry name" value="RIBOSOMAL_L35"/>
    <property type="match status" value="1"/>
</dbReference>
<dbReference type="GO" id="GO:0022625">
    <property type="term" value="C:cytosolic large ribosomal subunit"/>
    <property type="evidence" value="ECO:0007669"/>
    <property type="project" value="TreeGrafter"/>
</dbReference>
<dbReference type="AlphaFoldDB" id="A0A165L8C0"/>
<evidence type="ECO:0000256" key="5">
    <source>
        <dbReference type="HAMAP-Rule" id="MF_00514"/>
    </source>
</evidence>
<dbReference type="Proteomes" id="UP000076481">
    <property type="component" value="Unassembled WGS sequence"/>
</dbReference>
<dbReference type="InterPro" id="IPR018265">
    <property type="entry name" value="Ribosomal_bL35_CS"/>
</dbReference>
<dbReference type="NCBIfam" id="TIGR00001">
    <property type="entry name" value="rpmI_bact"/>
    <property type="match status" value="1"/>
</dbReference>
<dbReference type="Pfam" id="PF01632">
    <property type="entry name" value="Ribosomal_L35p"/>
    <property type="match status" value="1"/>
</dbReference>
<reference evidence="8 9" key="1">
    <citation type="submission" date="2016-03" db="EMBL/GenBank/DDBJ databases">
        <title>Speciation and ecological success in dimly lit waters: horizontal gene transfer in a green sulfur bacteria bloom unveiled by metagenomic assembly.</title>
        <authorList>
            <person name="Llorens-Mares T."/>
            <person name="Liu Z."/>
            <person name="Allen L.Z."/>
            <person name="Rusch D.B."/>
            <person name="Craig M.T."/>
            <person name="Dupont C.L."/>
            <person name="Bryant D.A."/>
            <person name="Casamayor E.O."/>
        </authorList>
    </citation>
    <scope>NUCLEOTIDE SEQUENCE [LARGE SCALE GENOMIC DNA]</scope>
    <source>
        <strain evidence="8">CIII</strain>
    </source>
</reference>
<keyword evidence="3 5" id="KW-0687">Ribonucleoprotein</keyword>
<comment type="caution">
    <text evidence="8">The sequence shown here is derived from an EMBL/GenBank/DDBJ whole genome shotgun (WGS) entry which is preliminary data.</text>
</comment>
<organism evidence="8 9">
    <name type="scientific">Pelodictyon luteolum</name>
    <dbReference type="NCBI Taxonomy" id="1100"/>
    <lineage>
        <taxon>Bacteria</taxon>
        <taxon>Pseudomonadati</taxon>
        <taxon>Chlorobiota</taxon>
        <taxon>Chlorobiia</taxon>
        <taxon>Chlorobiales</taxon>
        <taxon>Chlorobiaceae</taxon>
        <taxon>Chlorobium/Pelodictyon group</taxon>
        <taxon>Pelodictyon</taxon>
    </lineage>
</organism>
<dbReference type="PANTHER" id="PTHR33343">
    <property type="entry name" value="54S RIBOSOMAL PROTEIN BL35M"/>
    <property type="match status" value="1"/>
</dbReference>
<gene>
    <name evidence="5" type="primary">rpmI</name>
    <name evidence="8" type="ORF">A3K90_00795</name>
</gene>
<evidence type="ECO:0000256" key="3">
    <source>
        <dbReference type="ARBA" id="ARBA00023274"/>
    </source>
</evidence>
<evidence type="ECO:0000313" key="8">
    <source>
        <dbReference type="EMBL" id="KZK73695.1"/>
    </source>
</evidence>
<dbReference type="InterPro" id="IPR021137">
    <property type="entry name" value="Ribosomal_bL35-like"/>
</dbReference>
<dbReference type="SMR" id="A0A165L8C0"/>
<proteinExistence type="inferred from homology"/>
<evidence type="ECO:0000256" key="7">
    <source>
        <dbReference type="SAM" id="MobiDB-lite"/>
    </source>
</evidence>
<evidence type="ECO:0000313" key="9">
    <source>
        <dbReference type="Proteomes" id="UP000076481"/>
    </source>
</evidence>
<dbReference type="EMBL" id="LVWG01000034">
    <property type="protein sequence ID" value="KZK73695.1"/>
    <property type="molecule type" value="Genomic_DNA"/>
</dbReference>
<dbReference type="Gene3D" id="4.10.410.60">
    <property type="match status" value="1"/>
</dbReference>
<accession>A0A165L8C0</accession>
<keyword evidence="2 5" id="KW-0689">Ribosomal protein</keyword>
<evidence type="ECO:0000256" key="1">
    <source>
        <dbReference type="ARBA" id="ARBA00006598"/>
    </source>
</evidence>
<dbReference type="GO" id="GO:0006412">
    <property type="term" value="P:translation"/>
    <property type="evidence" value="ECO:0007669"/>
    <property type="project" value="UniProtKB-UniRule"/>
</dbReference>
<dbReference type="RefSeq" id="WP_011356887.1">
    <property type="nucleotide sequence ID" value="NZ_LVWG01000034.1"/>
</dbReference>
<feature type="compositionally biased region" description="Basic residues" evidence="7">
    <location>
        <begin position="36"/>
        <end position="45"/>
    </location>
</feature>
<dbReference type="FunFam" id="4.10.410.60:FF:000001">
    <property type="entry name" value="50S ribosomal protein L35"/>
    <property type="match status" value="1"/>
</dbReference>
<dbReference type="SUPFAM" id="SSF143034">
    <property type="entry name" value="L35p-like"/>
    <property type="match status" value="1"/>
</dbReference>